<keyword evidence="7" id="KW-0732">Signal</keyword>
<evidence type="ECO:0000256" key="1">
    <source>
        <dbReference type="ARBA" id="ARBA00007074"/>
    </source>
</evidence>
<evidence type="ECO:0000313" key="9">
    <source>
        <dbReference type="EMBL" id="KHD78578.1"/>
    </source>
</evidence>
<keyword evidence="10" id="KW-1185">Reference proteome</keyword>
<sequence>MGKASRYGRPQLRRFVHSRLWPLACSAAVAAAIAALFQPIPALADPASAPGTASVPSSGSRPTLSGALVLPGTPVTTATASTPSLLTTGGVASPVLQKVEKGRAEITALGEQLVRAGQDRDLAQTHVTAASQRVTDTQQALQQAREEAETAADATIQQAAALPPGALDSGLLELDALSRMQRGDSTSYEAAARRVLAAEEAAKAATADHQAAETRYSTLLTQWTTLNATLTSKQTAQATLEAANRDVINAAEAAANLTDQQLGSQILGGTADGRGADPRAVQALQFALAQRGDPYVWSEEGPDQYDCSGLMFAAYRGVGYPLVRVSRDQYYQTRDRSVSRYSLLPGDLLFFSNSSSWTGIHHVAMYAGEGMMVEAPRTGLNVRLAPVRWSRLFGATRVFGSIEGDTALPDLGAPDPDEPVTPTRSPSPTSTTKAPGSSTPPKPGTTTTGPKPGTTTTGPKPGTTTTGPKPGTTTTGPKPGTTTTNPNPGTTTTNPNPGTTTTTPAPGTTTTTPAPDTTTTTPAPTTTSASVEPEPTTTPDKTTSPGKTTSSTAQSSSGSASSTKQSASGGASSISASSGE</sequence>
<gene>
    <name evidence="9" type="ORF">MB27_05095</name>
</gene>
<reference evidence="9 10" key="1">
    <citation type="submission" date="2014-10" db="EMBL/GenBank/DDBJ databases">
        <title>Draft genome sequence of Actinoplanes utahensis NRRL 12052.</title>
        <authorList>
            <person name="Velasco-Bucheli B."/>
            <person name="del Cerro C."/>
            <person name="Hormigo D."/>
            <person name="Garcia J.L."/>
            <person name="Acebal C."/>
            <person name="Arroyo M."/>
            <person name="de la Mata I."/>
        </authorList>
    </citation>
    <scope>NUCLEOTIDE SEQUENCE [LARGE SCALE GENOMIC DNA]</scope>
    <source>
        <strain evidence="9 10">NRRL 12052</strain>
    </source>
</reference>
<evidence type="ECO:0000256" key="4">
    <source>
        <dbReference type="ARBA" id="ARBA00022807"/>
    </source>
</evidence>
<dbReference type="EMBL" id="JRTT01000004">
    <property type="protein sequence ID" value="KHD78578.1"/>
    <property type="molecule type" value="Genomic_DNA"/>
</dbReference>
<proteinExistence type="inferred from homology"/>
<feature type="compositionally biased region" description="Low complexity" evidence="6">
    <location>
        <begin position="444"/>
        <end position="528"/>
    </location>
</feature>
<name>A0A0A6UUC6_ACTUT</name>
<feature type="coiled-coil region" evidence="5">
    <location>
        <begin position="233"/>
        <end position="260"/>
    </location>
</feature>
<feature type="chain" id="PRO_5002022026" evidence="7">
    <location>
        <begin position="45"/>
        <end position="580"/>
    </location>
</feature>
<evidence type="ECO:0000256" key="6">
    <source>
        <dbReference type="SAM" id="MobiDB-lite"/>
    </source>
</evidence>
<keyword evidence="2" id="KW-0645">Protease</keyword>
<dbReference type="InterPro" id="IPR038765">
    <property type="entry name" value="Papain-like_cys_pep_sf"/>
</dbReference>
<feature type="coiled-coil region" evidence="5">
    <location>
        <begin position="127"/>
        <end position="158"/>
    </location>
</feature>
<keyword evidence="3" id="KW-0378">Hydrolase</keyword>
<evidence type="ECO:0000256" key="7">
    <source>
        <dbReference type="SAM" id="SignalP"/>
    </source>
</evidence>
<dbReference type="STRING" id="1869.MB27_05095"/>
<protein>
    <submittedName>
        <fullName evidence="9">Cortactin-binding protein 2</fullName>
    </submittedName>
</protein>
<dbReference type="eggNOG" id="COG0791">
    <property type="taxonomic scope" value="Bacteria"/>
</dbReference>
<feature type="region of interest" description="Disordered" evidence="6">
    <location>
        <begin position="406"/>
        <end position="580"/>
    </location>
</feature>
<feature type="compositionally biased region" description="Low complexity" evidence="6">
    <location>
        <begin position="535"/>
        <end position="580"/>
    </location>
</feature>
<dbReference type="InterPro" id="IPR000064">
    <property type="entry name" value="NLP_P60_dom"/>
</dbReference>
<dbReference type="GO" id="GO:0008234">
    <property type="term" value="F:cysteine-type peptidase activity"/>
    <property type="evidence" value="ECO:0007669"/>
    <property type="project" value="UniProtKB-KW"/>
</dbReference>
<organism evidence="9 10">
    <name type="scientific">Actinoplanes utahensis</name>
    <dbReference type="NCBI Taxonomy" id="1869"/>
    <lineage>
        <taxon>Bacteria</taxon>
        <taxon>Bacillati</taxon>
        <taxon>Actinomycetota</taxon>
        <taxon>Actinomycetes</taxon>
        <taxon>Micromonosporales</taxon>
        <taxon>Micromonosporaceae</taxon>
        <taxon>Actinoplanes</taxon>
    </lineage>
</organism>
<evidence type="ECO:0000313" key="10">
    <source>
        <dbReference type="Proteomes" id="UP000054537"/>
    </source>
</evidence>
<dbReference type="Gene3D" id="3.90.1720.10">
    <property type="entry name" value="endopeptidase domain like (from Nostoc punctiforme)"/>
    <property type="match status" value="1"/>
</dbReference>
<keyword evidence="4" id="KW-0788">Thiol protease</keyword>
<feature type="compositionally biased region" description="Low complexity" evidence="6">
    <location>
        <begin position="421"/>
        <end position="437"/>
    </location>
</feature>
<dbReference type="SUPFAM" id="SSF54001">
    <property type="entry name" value="Cysteine proteinases"/>
    <property type="match status" value="1"/>
</dbReference>
<dbReference type="PANTHER" id="PTHR47359">
    <property type="entry name" value="PEPTIDOGLYCAN DL-ENDOPEPTIDASE CWLO"/>
    <property type="match status" value="1"/>
</dbReference>
<evidence type="ECO:0000256" key="3">
    <source>
        <dbReference type="ARBA" id="ARBA00022801"/>
    </source>
</evidence>
<evidence type="ECO:0000259" key="8">
    <source>
        <dbReference type="PROSITE" id="PS51935"/>
    </source>
</evidence>
<feature type="signal peptide" evidence="7">
    <location>
        <begin position="1"/>
        <end position="44"/>
    </location>
</feature>
<dbReference type="AlphaFoldDB" id="A0A0A6UUC6"/>
<evidence type="ECO:0000256" key="2">
    <source>
        <dbReference type="ARBA" id="ARBA00022670"/>
    </source>
</evidence>
<feature type="domain" description="NlpC/P60" evidence="8">
    <location>
        <begin position="274"/>
        <end position="400"/>
    </location>
</feature>
<dbReference type="Pfam" id="PF00877">
    <property type="entry name" value="NLPC_P60"/>
    <property type="match status" value="1"/>
</dbReference>
<feature type="region of interest" description="Disordered" evidence="6">
    <location>
        <begin position="46"/>
        <end position="68"/>
    </location>
</feature>
<evidence type="ECO:0000256" key="5">
    <source>
        <dbReference type="SAM" id="Coils"/>
    </source>
</evidence>
<dbReference type="PANTHER" id="PTHR47359:SF3">
    <property type="entry name" value="NLP_P60 DOMAIN-CONTAINING PROTEIN-RELATED"/>
    <property type="match status" value="1"/>
</dbReference>
<keyword evidence="5" id="KW-0175">Coiled coil</keyword>
<feature type="compositionally biased region" description="Polar residues" evidence="6">
    <location>
        <begin position="54"/>
        <end position="63"/>
    </location>
</feature>
<dbReference type="GO" id="GO:0006508">
    <property type="term" value="P:proteolysis"/>
    <property type="evidence" value="ECO:0007669"/>
    <property type="project" value="UniProtKB-KW"/>
</dbReference>
<dbReference type="PROSITE" id="PS51935">
    <property type="entry name" value="NLPC_P60"/>
    <property type="match status" value="1"/>
</dbReference>
<accession>A0A0A6UUC6</accession>
<dbReference type="InterPro" id="IPR051794">
    <property type="entry name" value="PG_Endopeptidase_C40"/>
</dbReference>
<dbReference type="PRINTS" id="PR01217">
    <property type="entry name" value="PRICHEXTENSN"/>
</dbReference>
<comment type="similarity">
    <text evidence="1">Belongs to the peptidase C40 family.</text>
</comment>
<comment type="caution">
    <text evidence="9">The sequence shown here is derived from an EMBL/GenBank/DDBJ whole genome shotgun (WGS) entry which is preliminary data.</text>
</comment>
<dbReference type="Proteomes" id="UP000054537">
    <property type="component" value="Unassembled WGS sequence"/>
</dbReference>
<dbReference type="OrthoDB" id="5184762at2"/>